<protein>
    <submittedName>
        <fullName evidence="2">Uncharacterized protein</fullName>
    </submittedName>
</protein>
<comment type="caution">
    <text evidence="2">The sequence shown here is derived from an EMBL/GenBank/DDBJ whole genome shotgun (WGS) entry which is preliminary data.</text>
</comment>
<dbReference type="AlphaFoldDB" id="A0A5B7JP94"/>
<dbReference type="EMBL" id="VSRR010105229">
    <property type="protein sequence ID" value="MPC96263.1"/>
    <property type="molecule type" value="Genomic_DNA"/>
</dbReference>
<dbReference type="Proteomes" id="UP000324222">
    <property type="component" value="Unassembled WGS sequence"/>
</dbReference>
<evidence type="ECO:0000256" key="1">
    <source>
        <dbReference type="SAM" id="MobiDB-lite"/>
    </source>
</evidence>
<proteinExistence type="predicted"/>
<organism evidence="2 3">
    <name type="scientific">Portunus trituberculatus</name>
    <name type="common">Swimming crab</name>
    <name type="synonym">Neptunus trituberculatus</name>
    <dbReference type="NCBI Taxonomy" id="210409"/>
    <lineage>
        <taxon>Eukaryota</taxon>
        <taxon>Metazoa</taxon>
        <taxon>Ecdysozoa</taxon>
        <taxon>Arthropoda</taxon>
        <taxon>Crustacea</taxon>
        <taxon>Multicrustacea</taxon>
        <taxon>Malacostraca</taxon>
        <taxon>Eumalacostraca</taxon>
        <taxon>Eucarida</taxon>
        <taxon>Decapoda</taxon>
        <taxon>Pleocyemata</taxon>
        <taxon>Brachyura</taxon>
        <taxon>Eubrachyura</taxon>
        <taxon>Portunoidea</taxon>
        <taxon>Portunidae</taxon>
        <taxon>Portuninae</taxon>
        <taxon>Portunus</taxon>
    </lineage>
</organism>
<sequence>MIARSIRIHLCQESIVSEYRIRQNSSQPASNRQWIRVPETGNRNPPALSDPVDPDPVLGFRLALHKG</sequence>
<name>A0A5B7JP94_PORTR</name>
<accession>A0A5B7JP94</accession>
<feature type="region of interest" description="Disordered" evidence="1">
    <location>
        <begin position="22"/>
        <end position="52"/>
    </location>
</feature>
<evidence type="ECO:0000313" key="3">
    <source>
        <dbReference type="Proteomes" id="UP000324222"/>
    </source>
</evidence>
<reference evidence="2 3" key="1">
    <citation type="submission" date="2019-05" db="EMBL/GenBank/DDBJ databases">
        <title>Another draft genome of Portunus trituberculatus and its Hox gene families provides insights of decapod evolution.</title>
        <authorList>
            <person name="Jeong J.-H."/>
            <person name="Song I."/>
            <person name="Kim S."/>
            <person name="Choi T."/>
            <person name="Kim D."/>
            <person name="Ryu S."/>
            <person name="Kim W."/>
        </authorList>
    </citation>
    <scope>NUCLEOTIDE SEQUENCE [LARGE SCALE GENOMIC DNA]</scope>
    <source>
        <tissue evidence="2">Muscle</tissue>
    </source>
</reference>
<keyword evidence="3" id="KW-1185">Reference proteome</keyword>
<evidence type="ECO:0000313" key="2">
    <source>
        <dbReference type="EMBL" id="MPC96263.1"/>
    </source>
</evidence>
<feature type="compositionally biased region" description="Polar residues" evidence="1">
    <location>
        <begin position="22"/>
        <end position="33"/>
    </location>
</feature>
<gene>
    <name evidence="2" type="ORF">E2C01_091512</name>
</gene>